<evidence type="ECO:0000313" key="1">
    <source>
        <dbReference type="EMBL" id="MBB4045515.1"/>
    </source>
</evidence>
<dbReference type="Proteomes" id="UP000560658">
    <property type="component" value="Unassembled WGS sequence"/>
</dbReference>
<dbReference type="RefSeq" id="WP_044165038.1">
    <property type="nucleotide sequence ID" value="NZ_JACIER010000015.1"/>
</dbReference>
<keyword evidence="2" id="KW-1185">Reference proteome</keyword>
<proteinExistence type="predicted"/>
<dbReference type="EMBL" id="JACIER010000015">
    <property type="protein sequence ID" value="MBB4045515.1"/>
    <property type="molecule type" value="Genomic_DNA"/>
</dbReference>
<organism evidence="1 2">
    <name type="scientific">Bacteroides reticulotermitis</name>
    <dbReference type="NCBI Taxonomy" id="1133319"/>
    <lineage>
        <taxon>Bacteria</taxon>
        <taxon>Pseudomonadati</taxon>
        <taxon>Bacteroidota</taxon>
        <taxon>Bacteroidia</taxon>
        <taxon>Bacteroidales</taxon>
        <taxon>Bacteroidaceae</taxon>
        <taxon>Bacteroides</taxon>
    </lineage>
</organism>
<dbReference type="SUPFAM" id="SSF53756">
    <property type="entry name" value="UDP-Glycosyltransferase/glycogen phosphorylase"/>
    <property type="match status" value="1"/>
</dbReference>
<name>A0A840DA66_9BACE</name>
<dbReference type="AlphaFoldDB" id="A0A840DA66"/>
<accession>A0A840DA66</accession>
<protein>
    <submittedName>
        <fullName evidence="1">Uncharacterized protein</fullName>
    </submittedName>
</protein>
<reference evidence="1" key="1">
    <citation type="submission" date="2020-08" db="EMBL/GenBank/DDBJ databases">
        <title>Genomic Encyclopedia of Type Strains, Phase IV (KMG-IV): sequencing the most valuable type-strain genomes for metagenomic binning, comparative biology and taxonomic classification.</title>
        <authorList>
            <person name="Goeker M."/>
        </authorList>
    </citation>
    <scope>NUCLEOTIDE SEQUENCE [LARGE SCALE GENOMIC DNA]</scope>
    <source>
        <strain evidence="1">DSM 105720</strain>
    </source>
</reference>
<evidence type="ECO:0000313" key="2">
    <source>
        <dbReference type="Proteomes" id="UP000560658"/>
    </source>
</evidence>
<comment type="caution">
    <text evidence="1">The sequence shown here is derived from an EMBL/GenBank/DDBJ whole genome shotgun (WGS) entry which is preliminary data.</text>
</comment>
<gene>
    <name evidence="1" type="ORF">GGR06_003329</name>
</gene>
<sequence length="453" mass="53375">MNYLQAIEQLSLIEQKYNVMSIKYKNISVWPYLRSYLVDQIGYQKARKSSVSNISFILKNLFTYNPLMLRKKFDLWSYSGVITRKKIGEYYHHHASGVLPYITDSVLNLENPEISRPHFRRSEIPEKNIISNSWSIFLSRGIEYFLRLKKPLKIDNVDILDKINDDLNIYFDYCFRIRLLYAQKLATDFLLALGKKPKVVVMECPYDQMGYVWSFHSHSIPVIELQHGVINANHYAYNSAFHGGILSPDILCVYGEEEYKFITNRYTPYCPKVIKTGLFILDESNKYFKDDIFKDLRGKYKNIIVVAGQSDCEESLLRFIEETSHITPDNLYIYIPRRVCNLNCNSDNVIIKFNVNIYQYIKWCDIHCTVSSTTCLESQYFEKPNIFVEINNTAKKYYEEILKEENGSYFVNCPEKFRDVCDVINNNIFIYRDLFARGTVENVRKVINKFLLC</sequence>